<dbReference type="RefSeq" id="WP_116959960.1">
    <property type="nucleotide sequence ID" value="NZ_JBBCKC010000125.1"/>
</dbReference>
<sequence>MEQKIPTIRVTREQMRQRVALFSEIRGHDGGLPDSRHPSALRKLYNIIGFQPPKKSDGTVVVSPVGDEAAEAAHIKISEGFNLGFCEAAPGKGPMMHNHDTNETFMPMTGQWRCSWEVDGQVESFDLGPFDVISFPAGVQRRFENVSFGEPDKTHWLMFVIGGDAPQAEFSPEAHERLIAEGFMSADGKY</sequence>
<accession>A0A372EGH2</accession>
<reference evidence="1 2" key="1">
    <citation type="submission" date="2018-08" db="EMBL/GenBank/DDBJ databases">
        <title>Hydrogenophaga sp. LA-38 isolated from sludge.</title>
        <authorList>
            <person name="Im W.-T."/>
        </authorList>
    </citation>
    <scope>NUCLEOTIDE SEQUENCE [LARGE SCALE GENOMIC DNA]</scope>
    <source>
        <strain evidence="1 2">LA-38</strain>
    </source>
</reference>
<keyword evidence="2" id="KW-1185">Reference proteome</keyword>
<dbReference type="InterPro" id="IPR014710">
    <property type="entry name" value="RmlC-like_jellyroll"/>
</dbReference>
<evidence type="ECO:0000313" key="2">
    <source>
        <dbReference type="Proteomes" id="UP000261931"/>
    </source>
</evidence>
<dbReference type="SUPFAM" id="SSF51182">
    <property type="entry name" value="RmlC-like cupins"/>
    <property type="match status" value="1"/>
</dbReference>
<name>A0A372EGH2_9BURK</name>
<dbReference type="Proteomes" id="UP000261931">
    <property type="component" value="Unassembled WGS sequence"/>
</dbReference>
<dbReference type="InterPro" id="IPR011051">
    <property type="entry name" value="RmlC_Cupin_sf"/>
</dbReference>
<proteinExistence type="predicted"/>
<dbReference type="EMBL" id="QVLS01000010">
    <property type="protein sequence ID" value="RFP77550.1"/>
    <property type="molecule type" value="Genomic_DNA"/>
</dbReference>
<protein>
    <submittedName>
        <fullName evidence="1">Cupin domain-containing protein</fullName>
    </submittedName>
</protein>
<organism evidence="1 2">
    <name type="scientific">Hydrogenophaga borbori</name>
    <dbReference type="NCBI Taxonomy" id="2294117"/>
    <lineage>
        <taxon>Bacteria</taxon>
        <taxon>Pseudomonadati</taxon>
        <taxon>Pseudomonadota</taxon>
        <taxon>Betaproteobacteria</taxon>
        <taxon>Burkholderiales</taxon>
        <taxon>Comamonadaceae</taxon>
        <taxon>Hydrogenophaga</taxon>
    </lineage>
</organism>
<dbReference type="Gene3D" id="2.60.120.10">
    <property type="entry name" value="Jelly Rolls"/>
    <property type="match status" value="1"/>
</dbReference>
<evidence type="ECO:0000313" key="1">
    <source>
        <dbReference type="EMBL" id="RFP77550.1"/>
    </source>
</evidence>
<dbReference type="AlphaFoldDB" id="A0A372EGH2"/>
<gene>
    <name evidence="1" type="ORF">DY262_15165</name>
</gene>
<comment type="caution">
    <text evidence="1">The sequence shown here is derived from an EMBL/GenBank/DDBJ whole genome shotgun (WGS) entry which is preliminary data.</text>
</comment>